<dbReference type="InterPro" id="IPR043128">
    <property type="entry name" value="Rev_trsase/Diguanyl_cyclase"/>
</dbReference>
<evidence type="ECO:0000256" key="1">
    <source>
        <dbReference type="SAM" id="Phobius"/>
    </source>
</evidence>
<keyword evidence="1" id="KW-0812">Transmembrane</keyword>
<dbReference type="Gene3D" id="3.20.20.450">
    <property type="entry name" value="EAL domain"/>
    <property type="match status" value="1"/>
</dbReference>
<sequence length="688" mass="77613">MLLNYTIHYDIAAVILLSILGVLYFSKRNIPSYGSKIFTCLIVITGVSAVCECVLNVEFQFLPVSSLIITLTGILYFCISNFLPFAAAAYCFVLSDSEPLGLKSKRRIALLILLSLLPYAAGMFWGVWNAVSPGKQRIDYSAAVTVYLLFVSLLYLTAGAVFLVKKYRRLPVHYFGTAFFFIVVVAAGAVVRLFFPFLLISNFCAAVSMYFLYMYIHKPDNFIDSLTGLFNTTAFASLIDEKFVRKDPFYVIGFVLEDLNFLNNTFGIRSIDELLKIIAVFFTETAERFKKTACSDVYTIATDEFCIVVKTQDMTVVQSMVDCIREKFESVWDFQNTTVTLFSRICVIRCPSDAESAADILDLLTAVGEQQYYRAGRVLFADSLDTTRNRLSRQLDRTIKTSIQNDLISVWYQPIYSISKRRVIGAEALIRMKDENGNFISPEDFIPIAEKNGTILRIGEFVLERVCSMLSDLNLGWYGIEKIDINLSMIQCMQKTLAEQIISITDIYRVPRRILDFEITETAAAYLPKMLQENMERLNSAGAECSLDDYGSGYSNMNYLIELPFNMIKIDKGIVWSADKKLRSRTALAHTITMIKSLGMQVLAEGVETKEQMQWLASLDCDYLQGYYFSKSLPQKDFLAFLAREMQRNGTAEVLPLAGELGDANAGELGDTIEDLEELEEAEPVGEL</sequence>
<dbReference type="Pfam" id="PF00563">
    <property type="entry name" value="EAL"/>
    <property type="match status" value="1"/>
</dbReference>
<dbReference type="CDD" id="cd01948">
    <property type="entry name" value="EAL"/>
    <property type="match status" value="1"/>
</dbReference>
<dbReference type="InterPro" id="IPR000160">
    <property type="entry name" value="GGDEF_dom"/>
</dbReference>
<dbReference type="SMART" id="SM00052">
    <property type="entry name" value="EAL"/>
    <property type="match status" value="1"/>
</dbReference>
<dbReference type="PANTHER" id="PTHR33121:SF79">
    <property type="entry name" value="CYCLIC DI-GMP PHOSPHODIESTERASE PDED-RELATED"/>
    <property type="match status" value="1"/>
</dbReference>
<dbReference type="InterPro" id="IPR029787">
    <property type="entry name" value="Nucleotide_cyclase"/>
</dbReference>
<dbReference type="STRING" id="906968.Trebr_1107"/>
<reference evidence="4" key="1">
    <citation type="submission" date="2011-04" db="EMBL/GenBank/DDBJ databases">
        <title>The complete genome of Treponema brennaborense DSM 12168.</title>
        <authorList>
            <person name="Lucas S."/>
            <person name="Han J."/>
            <person name="Lapidus A."/>
            <person name="Bruce D."/>
            <person name="Goodwin L."/>
            <person name="Pitluck S."/>
            <person name="Peters L."/>
            <person name="Kyrpides N."/>
            <person name="Mavromatis K."/>
            <person name="Ivanova N."/>
            <person name="Mikhailova N."/>
            <person name="Pagani I."/>
            <person name="Teshima H."/>
            <person name="Detter J.C."/>
            <person name="Tapia R."/>
            <person name="Han C."/>
            <person name="Land M."/>
            <person name="Hauser L."/>
            <person name="Markowitz V."/>
            <person name="Cheng J.-F."/>
            <person name="Hugenholtz P."/>
            <person name="Woyke T."/>
            <person name="Wu D."/>
            <person name="Gronow S."/>
            <person name="Wellnitz S."/>
            <person name="Brambilla E."/>
            <person name="Klenk H.-P."/>
            <person name="Eisen J.A."/>
        </authorList>
    </citation>
    <scope>NUCLEOTIDE SEQUENCE [LARGE SCALE GENOMIC DNA]</scope>
    <source>
        <strain evidence="4">DSM 12168 / CIP 105900 / DD5/3</strain>
    </source>
</reference>
<feature type="domain" description="EAL" evidence="2">
    <location>
        <begin position="392"/>
        <end position="646"/>
    </location>
</feature>
<keyword evidence="1" id="KW-0472">Membrane</keyword>
<dbReference type="RefSeq" id="WP_013758247.1">
    <property type="nucleotide sequence ID" value="NC_015500.1"/>
</dbReference>
<evidence type="ECO:0000313" key="4">
    <source>
        <dbReference type="Proteomes" id="UP000006546"/>
    </source>
</evidence>
<proteinExistence type="predicted"/>
<dbReference type="GO" id="GO:0071111">
    <property type="term" value="F:cyclic-guanylate-specific phosphodiesterase activity"/>
    <property type="evidence" value="ECO:0007669"/>
    <property type="project" value="InterPro"/>
</dbReference>
<dbReference type="InterPro" id="IPR050706">
    <property type="entry name" value="Cyclic-di-GMP_PDE-like"/>
</dbReference>
<keyword evidence="1" id="KW-1133">Transmembrane helix</keyword>
<dbReference type="InterPro" id="IPR035919">
    <property type="entry name" value="EAL_sf"/>
</dbReference>
<dbReference type="EMBL" id="CP002696">
    <property type="protein sequence ID" value="AEE16539.1"/>
    <property type="molecule type" value="Genomic_DNA"/>
</dbReference>
<feature type="transmembrane region" description="Helical" evidence="1">
    <location>
        <begin position="107"/>
        <end position="128"/>
    </location>
</feature>
<feature type="transmembrane region" description="Helical" evidence="1">
    <location>
        <begin position="140"/>
        <end position="164"/>
    </location>
</feature>
<dbReference type="SUPFAM" id="SSF55073">
    <property type="entry name" value="Nucleotide cyclase"/>
    <property type="match status" value="1"/>
</dbReference>
<dbReference type="SUPFAM" id="SSF141868">
    <property type="entry name" value="EAL domain-like"/>
    <property type="match status" value="1"/>
</dbReference>
<dbReference type="Pfam" id="PF00990">
    <property type="entry name" value="GGDEF"/>
    <property type="match status" value="1"/>
</dbReference>
<feature type="transmembrane region" description="Helical" evidence="1">
    <location>
        <begin position="69"/>
        <end position="95"/>
    </location>
</feature>
<keyword evidence="4" id="KW-1185">Reference proteome</keyword>
<organism evidence="3 4">
    <name type="scientific">Treponema brennaborense (strain DSM 12168 / CIP 105900 / DD5/3)</name>
    <dbReference type="NCBI Taxonomy" id="906968"/>
    <lineage>
        <taxon>Bacteria</taxon>
        <taxon>Pseudomonadati</taxon>
        <taxon>Spirochaetota</taxon>
        <taxon>Spirochaetia</taxon>
        <taxon>Spirochaetales</taxon>
        <taxon>Treponemataceae</taxon>
        <taxon>Treponema</taxon>
    </lineage>
</organism>
<dbReference type="PANTHER" id="PTHR33121">
    <property type="entry name" value="CYCLIC DI-GMP PHOSPHODIESTERASE PDEF"/>
    <property type="match status" value="1"/>
</dbReference>
<dbReference type="Gene3D" id="3.30.70.270">
    <property type="match status" value="1"/>
</dbReference>
<evidence type="ECO:0000313" key="3">
    <source>
        <dbReference type="EMBL" id="AEE16539.1"/>
    </source>
</evidence>
<feature type="transmembrane region" description="Helical" evidence="1">
    <location>
        <begin position="171"/>
        <end position="191"/>
    </location>
</feature>
<dbReference type="InterPro" id="IPR001633">
    <property type="entry name" value="EAL_dom"/>
</dbReference>
<dbReference type="OrthoDB" id="366324at2"/>
<protein>
    <submittedName>
        <fullName evidence="3">Diguanylate phosphodiesterase</fullName>
    </submittedName>
</protein>
<dbReference type="KEGG" id="tbe:Trebr_1107"/>
<dbReference type="Proteomes" id="UP000006546">
    <property type="component" value="Chromosome"/>
</dbReference>
<feature type="transmembrane region" description="Helical" evidence="1">
    <location>
        <begin position="37"/>
        <end position="57"/>
    </location>
</feature>
<dbReference type="eggNOG" id="COG5001">
    <property type="taxonomic scope" value="Bacteria"/>
</dbReference>
<dbReference type="AlphaFoldDB" id="F4LKG5"/>
<evidence type="ECO:0000259" key="2">
    <source>
        <dbReference type="PROSITE" id="PS50883"/>
    </source>
</evidence>
<name>F4LKG5_TREBD</name>
<dbReference type="HOGENOM" id="CLU_000445_70_60_12"/>
<feature type="transmembrane region" description="Helical" evidence="1">
    <location>
        <begin position="6"/>
        <end position="25"/>
    </location>
</feature>
<accession>F4LKG5</accession>
<gene>
    <name evidence="3" type="ordered locus">Trebr_1107</name>
</gene>
<dbReference type="PROSITE" id="PS50883">
    <property type="entry name" value="EAL"/>
    <property type="match status" value="1"/>
</dbReference>